<dbReference type="OrthoDB" id="5318791at2"/>
<dbReference type="EMBL" id="CM000776">
    <property type="protein sequence ID" value="EES89192.1"/>
    <property type="molecule type" value="Genomic_DNA"/>
</dbReference>
<dbReference type="PANTHER" id="PTHR35841">
    <property type="entry name" value="PHOSPHONATES-BINDING PERIPLASMIC PROTEIN"/>
    <property type="match status" value="1"/>
</dbReference>
<reference evidence="1 2" key="1">
    <citation type="journal article" date="2009" name="J. Bacteriol.">
        <title>Genome sequence of the emerging pathogen Helicobacter canadensis.</title>
        <authorList>
            <person name="Loman N.J."/>
            <person name="Snyder L.A."/>
            <person name="Linton J.D."/>
            <person name="Langdon R."/>
            <person name="Lawson A.J."/>
            <person name="Weinstock G.M."/>
            <person name="Wren B.W."/>
            <person name="Pallen M.J."/>
        </authorList>
    </citation>
    <scope>NUCLEOTIDE SEQUENCE [LARGE SCALE GENOMIC DNA]</scope>
    <source>
        <strain evidence="1 2">MIT 98-5491</strain>
    </source>
</reference>
<keyword evidence="2" id="KW-1185">Reference proteome</keyword>
<dbReference type="eggNOG" id="COG3221">
    <property type="taxonomic scope" value="Bacteria"/>
</dbReference>
<protein>
    <submittedName>
        <fullName evidence="1">ABC-type phosphate/phosphonate transport system, periplasmic component</fullName>
    </submittedName>
</protein>
<dbReference type="SUPFAM" id="SSF53850">
    <property type="entry name" value="Periplasmic binding protein-like II"/>
    <property type="match status" value="1"/>
</dbReference>
<dbReference type="Pfam" id="PF12974">
    <property type="entry name" value="Phosphonate-bd"/>
    <property type="match status" value="1"/>
</dbReference>
<dbReference type="PANTHER" id="PTHR35841:SF1">
    <property type="entry name" value="PHOSPHONATES-BINDING PERIPLASMIC PROTEIN"/>
    <property type="match status" value="1"/>
</dbReference>
<dbReference type="Gene3D" id="3.40.190.10">
    <property type="entry name" value="Periplasmic binding protein-like II"/>
    <property type="match status" value="2"/>
</dbReference>
<proteinExistence type="predicted"/>
<dbReference type="HOGENOM" id="CLU_090617_0_0_7"/>
<dbReference type="RefSeq" id="WP_006655168.1">
    <property type="nucleotide sequence ID" value="NZ_CM000776.2"/>
</dbReference>
<evidence type="ECO:0000313" key="1">
    <source>
        <dbReference type="EMBL" id="EES89192.1"/>
    </source>
</evidence>
<gene>
    <name evidence="1" type="ORF">HCAN_0475</name>
</gene>
<name>C5ZYT4_9HELI</name>
<dbReference type="Proteomes" id="UP000007032">
    <property type="component" value="Chromosome"/>
</dbReference>
<evidence type="ECO:0000313" key="2">
    <source>
        <dbReference type="Proteomes" id="UP000007032"/>
    </source>
</evidence>
<organism evidence="1 2">
    <name type="scientific">Helicobacter canadensis MIT 98-5491</name>
    <dbReference type="NCBI Taxonomy" id="537970"/>
    <lineage>
        <taxon>Bacteria</taxon>
        <taxon>Pseudomonadati</taxon>
        <taxon>Campylobacterota</taxon>
        <taxon>Epsilonproteobacteria</taxon>
        <taxon>Campylobacterales</taxon>
        <taxon>Helicobacteraceae</taxon>
        <taxon>Helicobacter</taxon>
    </lineage>
</organism>
<dbReference type="STRING" id="537970.HCAN_0475"/>
<dbReference type="AlphaFoldDB" id="C5ZYT4"/>
<accession>C5ZYT4</accession>
<sequence>MKNILVGAVAYAPQIVPIWDTIRDYANDYFGGKIRLDYVLFSNYERQVEWLINKKIDIAWNTNVAYIRSKFATKDNVEAILMRDTDIGFKSIFVSQEKISNLHSLKGKKFGLGSLDSAQAAIMPLFYLQKAGLKIQESLAQNLSTLQTSNEAVSVIRYNSDVGKHGDTGRSEFDVLEAIKAGILDAGAIGSTTWARILQEGTYPEISSFYASEDYCHCNFTTLKGFDEDLKNTFVSMMLSQNTLKNDPQISQMMKLEGLNQWVVCDQQILSGYDHIIQAMQEQNLINL</sequence>